<protein>
    <submittedName>
        <fullName evidence="1">Uncharacterized protein</fullName>
    </submittedName>
</protein>
<name>A0A1T1D329_9SYNE</name>
<accession>A0A1T1D329</accession>
<organism evidence="1 2">
    <name type="scientific">Candidatus Synechococcus spongiarum LMB bulk15M</name>
    <dbReference type="NCBI Taxonomy" id="1943582"/>
    <lineage>
        <taxon>Bacteria</taxon>
        <taxon>Bacillati</taxon>
        <taxon>Cyanobacteriota</taxon>
        <taxon>Cyanophyceae</taxon>
        <taxon>Synechococcales</taxon>
        <taxon>Synechococcaceae</taxon>
        <taxon>Synechococcus</taxon>
    </lineage>
</organism>
<keyword evidence="2" id="KW-1185">Reference proteome</keyword>
<reference evidence="1 2" key="1">
    <citation type="submission" date="2017-02" db="EMBL/GenBank/DDBJ databases">
        <title>Draft Genome Sequences of 'Candidatus Synechococcus spongiarum', Cyanobacterial Symbionts of the Mediterranean Sponge Aplysina aerophoba from two locations.</title>
        <authorList>
            <person name="Slaby B.M."/>
            <person name="Hentschel U."/>
        </authorList>
    </citation>
    <scope>NUCLEOTIDE SEQUENCE [LARGE SCALE GENOMIC DNA]</scope>
    <source>
        <strain evidence="1">LMB bulk15M</strain>
    </source>
</reference>
<evidence type="ECO:0000313" key="2">
    <source>
        <dbReference type="Proteomes" id="UP000242636"/>
    </source>
</evidence>
<dbReference type="EMBL" id="MWLD01000017">
    <property type="protein sequence ID" value="OOV35033.1"/>
    <property type="molecule type" value="Genomic_DNA"/>
</dbReference>
<sequence>MFLPDGGASSIAGLDTSVDGGENIIAIFGQWRLVQLLLSLVMWVVIVRYRYLVPFALLLQLLDWGGRMGIGLLKPVIVLDPPPGEIGNYIWHLSPQGKSVSNPSHAGVHRSFRLWHFHTQPLGSLKVVVVVSSELEFYVKLKSVLRR</sequence>
<dbReference type="Proteomes" id="UP000242636">
    <property type="component" value="Unassembled WGS sequence"/>
</dbReference>
<evidence type="ECO:0000313" key="1">
    <source>
        <dbReference type="EMBL" id="OOV35033.1"/>
    </source>
</evidence>
<comment type="caution">
    <text evidence="1">The sequence shown here is derived from an EMBL/GenBank/DDBJ whole genome shotgun (WGS) entry which is preliminary data.</text>
</comment>
<dbReference type="AlphaFoldDB" id="A0A1T1D329"/>
<proteinExistence type="predicted"/>
<gene>
    <name evidence="1" type="ORF">BV61_01590</name>
</gene>
<feature type="non-terminal residue" evidence="1">
    <location>
        <position position="147"/>
    </location>
</feature>